<dbReference type="EMBL" id="LZEY01000001">
    <property type="protein sequence ID" value="OBU13359.1"/>
    <property type="molecule type" value="Genomic_DNA"/>
</dbReference>
<protein>
    <submittedName>
        <fullName evidence="2">Uncharacterized protein</fullName>
    </submittedName>
</protein>
<feature type="transmembrane region" description="Helical" evidence="1">
    <location>
        <begin position="140"/>
        <end position="162"/>
    </location>
</feature>
<keyword evidence="1" id="KW-0812">Transmembrane</keyword>
<evidence type="ECO:0000256" key="1">
    <source>
        <dbReference type="SAM" id="Phobius"/>
    </source>
</evidence>
<feature type="transmembrane region" description="Helical" evidence="1">
    <location>
        <begin position="48"/>
        <end position="66"/>
    </location>
</feature>
<dbReference type="Proteomes" id="UP000092377">
    <property type="component" value="Unassembled WGS sequence"/>
</dbReference>
<keyword evidence="3" id="KW-1185">Reference proteome</keyword>
<reference evidence="3" key="1">
    <citation type="submission" date="2016-06" db="EMBL/GenBank/DDBJ databases">
        <authorList>
            <person name="Butler K."/>
        </authorList>
    </citation>
    <scope>NUCLEOTIDE SEQUENCE [LARGE SCALE GENOMIC DNA]</scope>
    <source>
        <strain evidence="3">GCSL-Mp20</strain>
    </source>
</reference>
<accession>A0A1B8HUC1</accession>
<keyword evidence="1" id="KW-1133">Transmembrane helix</keyword>
<dbReference type="AlphaFoldDB" id="A0A1B8HUC1"/>
<sequence length="209" mass="23345">MSQQFRFLFGAMGRFFLLALIMAASTSLLFIDILVLKNELGEDSATEIVAEIMLLVVVVLFARKGIREPEYRAGFFLVAGFFACMLIRELDQLFDYIAHGAWFWFAAPLAAAAVLYALLHPRAATGGLYQFVSHRSYGMMVTGLLIVLVFSRLFGMGILWRGMMGDDFNRLAKNLAEEGCELLGYTLCLLSAVIFYRTTGDTVKNNCTE</sequence>
<comment type="caution">
    <text evidence="2">The sequence shown here is derived from an EMBL/GenBank/DDBJ whole genome shotgun (WGS) entry which is preliminary data.</text>
</comment>
<name>A0A1B8HUC1_9GAMM</name>
<feature type="transmembrane region" description="Helical" evidence="1">
    <location>
        <begin position="182"/>
        <end position="199"/>
    </location>
</feature>
<proteinExistence type="predicted"/>
<feature type="transmembrane region" description="Helical" evidence="1">
    <location>
        <begin position="96"/>
        <end position="119"/>
    </location>
</feature>
<evidence type="ECO:0000313" key="2">
    <source>
        <dbReference type="EMBL" id="OBU13359.1"/>
    </source>
</evidence>
<feature type="transmembrane region" description="Helical" evidence="1">
    <location>
        <begin position="12"/>
        <end position="36"/>
    </location>
</feature>
<gene>
    <name evidence="2" type="ORF">AYY18_01015</name>
</gene>
<keyword evidence="1" id="KW-0472">Membrane</keyword>
<evidence type="ECO:0000313" key="3">
    <source>
        <dbReference type="Proteomes" id="UP000092377"/>
    </source>
</evidence>
<dbReference type="RefSeq" id="WP_067398264.1">
    <property type="nucleotide sequence ID" value="NZ_LZEY01000001.1"/>
</dbReference>
<feature type="transmembrane region" description="Helical" evidence="1">
    <location>
        <begin position="73"/>
        <end position="90"/>
    </location>
</feature>
<organism evidence="2 3">
    <name type="scientific">Morganella psychrotolerans</name>
    <dbReference type="NCBI Taxonomy" id="368603"/>
    <lineage>
        <taxon>Bacteria</taxon>
        <taxon>Pseudomonadati</taxon>
        <taxon>Pseudomonadota</taxon>
        <taxon>Gammaproteobacteria</taxon>
        <taxon>Enterobacterales</taxon>
        <taxon>Morganellaceae</taxon>
        <taxon>Morganella</taxon>
    </lineage>
</organism>